<organism evidence="3">
    <name type="scientific">Streptomyces sp. R28</name>
    <dbReference type="NCBI Taxonomy" id="3238628"/>
    <lineage>
        <taxon>Bacteria</taxon>
        <taxon>Bacillati</taxon>
        <taxon>Actinomycetota</taxon>
        <taxon>Actinomycetes</taxon>
        <taxon>Kitasatosporales</taxon>
        <taxon>Streptomycetaceae</taxon>
        <taxon>Streptomyces</taxon>
    </lineage>
</organism>
<accession>A0AB39Q193</accession>
<dbReference type="GO" id="GO:0016787">
    <property type="term" value="F:hydrolase activity"/>
    <property type="evidence" value="ECO:0007669"/>
    <property type="project" value="UniProtKB-KW"/>
</dbReference>
<dbReference type="PANTHER" id="PTHR47691:SF3">
    <property type="entry name" value="HTH-TYPE TRANSCRIPTIONAL REGULATOR RV0890C-RELATED"/>
    <property type="match status" value="1"/>
</dbReference>
<dbReference type="InterPro" id="IPR029058">
    <property type="entry name" value="AB_hydrolase_fold"/>
</dbReference>
<dbReference type="Pfam" id="PF13432">
    <property type="entry name" value="TPR_16"/>
    <property type="match status" value="1"/>
</dbReference>
<evidence type="ECO:0000259" key="2">
    <source>
        <dbReference type="Pfam" id="PF12697"/>
    </source>
</evidence>
<dbReference type="InterPro" id="IPR027417">
    <property type="entry name" value="P-loop_NTPase"/>
</dbReference>
<dbReference type="Pfam" id="PF13374">
    <property type="entry name" value="TPR_10"/>
    <property type="match status" value="1"/>
</dbReference>
<dbReference type="SUPFAM" id="SSF52540">
    <property type="entry name" value="P-loop containing nucleoside triphosphate hydrolases"/>
    <property type="match status" value="1"/>
</dbReference>
<dbReference type="AlphaFoldDB" id="A0AB39Q193"/>
<feature type="compositionally biased region" description="Pro residues" evidence="1">
    <location>
        <begin position="240"/>
        <end position="253"/>
    </location>
</feature>
<dbReference type="SUPFAM" id="SSF53474">
    <property type="entry name" value="alpha/beta-Hydrolases"/>
    <property type="match status" value="1"/>
</dbReference>
<evidence type="ECO:0000256" key="1">
    <source>
        <dbReference type="SAM" id="MobiDB-lite"/>
    </source>
</evidence>
<dbReference type="SUPFAM" id="SSF48452">
    <property type="entry name" value="TPR-like"/>
    <property type="match status" value="2"/>
</dbReference>
<feature type="region of interest" description="Disordered" evidence="1">
    <location>
        <begin position="238"/>
        <end position="271"/>
    </location>
</feature>
<gene>
    <name evidence="3" type="ORF">AB5J49_26160</name>
</gene>
<protein>
    <submittedName>
        <fullName evidence="3">Alpha/beta fold hydrolase</fullName>
    </submittedName>
</protein>
<feature type="domain" description="AB hydrolase-1" evidence="2">
    <location>
        <begin position="7"/>
        <end position="163"/>
    </location>
</feature>
<evidence type="ECO:0000313" key="3">
    <source>
        <dbReference type="EMBL" id="XDQ36541.1"/>
    </source>
</evidence>
<dbReference type="InterPro" id="IPR011990">
    <property type="entry name" value="TPR-like_helical_dom_sf"/>
</dbReference>
<sequence>MAARTHVIFVHGLFSDAGTWQKFTDLLAKDRELKRRLSVRCFDYDSPKVRLRPDRRIADVDDIADRLGTYLRHQCADGGPVVLVSHSQGGLVIQRFLARRLWRNQGAELARIKHIVMYGCPNNGSGFFLFLRKALVFWRNVQERELRPLSTRAVLEAQQTVLQRVVAANAASDSECPIPISAFGGQTDNVVPAINATNPWGGDTIEGDHFTLVKPADRQAESYVVLKAVLQDVIAAHTAPEPPGTPAALPDPAPQSAEPAEKFPCEHPGEEEGPFSVALPHKDGRLHGQARRQIVSDIVSSASGVQVLVGPGGSGKSRVALEIAAQADARGRRVWWVRVNQLSACMREVARELGIPDSQADVAWRGGRSQTDLVWRFLNASAEPWLIVFDNADDPQRLAPRGGAVKDGTGWLRPPEGANGMVVVTSQVNNKDTWGDWSHVRRVPRLDDTDGASMLIERTGPGAGTTEQARLLSHELGGLPLALRTAAQYIRSVRESGVFLGANDIRDFETYRQAWARRSASPVGIRMDGDDETLGLEKIVDEVYGISLGLLERRGLPQAAPLLKALACLNIAPIPYQRLLGGQAPARSSLWPEFTRPQRTEAIMGLRHLDLIEADQAREGFLTLHPVVHAILRADDDVLRRRADYYALDVHMLLDAVKDHDPDYPDAWTVWPAVTPHSIEVTRSVLRPDGPTDDRDVLTSTLELARLTVRYLLVAGHLAPARALLLPIIESCDSFGFHRDDREILGLRHEGARIDLETGELEAAEAELKEVIARRSEVLPDRHPDTLASRHKLARAILEQDRAPEAEEILRSVVEDEKGVRGAEHADTMVVRHTHARALLAQGNLTEAEAHLREILAIRLRNWSRGTPETLHVRESLGRTLLEREKVDEALAMIDSGMRDARQSSDSHAVMRLRYVRAQALLMRGRVEEASAALKSLLKDQRRVLGNTHREVRLTKDLLDRMDQDL</sequence>
<dbReference type="EMBL" id="CP163439">
    <property type="protein sequence ID" value="XDQ36541.1"/>
    <property type="molecule type" value="Genomic_DNA"/>
</dbReference>
<dbReference type="RefSeq" id="WP_369171151.1">
    <property type="nucleotide sequence ID" value="NZ_CP163439.1"/>
</dbReference>
<name>A0AB39Q193_9ACTN</name>
<dbReference type="PANTHER" id="PTHR47691">
    <property type="entry name" value="REGULATOR-RELATED"/>
    <property type="match status" value="1"/>
</dbReference>
<dbReference type="InterPro" id="IPR000073">
    <property type="entry name" value="AB_hydrolase_1"/>
</dbReference>
<proteinExistence type="predicted"/>
<dbReference type="Gene3D" id="3.40.50.1820">
    <property type="entry name" value="alpha/beta hydrolase"/>
    <property type="match status" value="1"/>
</dbReference>
<keyword evidence="3" id="KW-0378">Hydrolase</keyword>
<feature type="compositionally biased region" description="Basic and acidic residues" evidence="1">
    <location>
        <begin position="259"/>
        <end position="270"/>
    </location>
</feature>
<reference evidence="3" key="1">
    <citation type="submission" date="2024-07" db="EMBL/GenBank/DDBJ databases">
        <authorList>
            <person name="Yu S.T."/>
        </authorList>
    </citation>
    <scope>NUCLEOTIDE SEQUENCE</scope>
    <source>
        <strain evidence="3">R28</strain>
    </source>
</reference>
<dbReference type="Pfam" id="PF12697">
    <property type="entry name" value="Abhydrolase_6"/>
    <property type="match status" value="1"/>
</dbReference>
<dbReference type="Gene3D" id="3.40.50.300">
    <property type="entry name" value="P-loop containing nucleotide triphosphate hydrolases"/>
    <property type="match status" value="1"/>
</dbReference>
<dbReference type="Gene3D" id="1.25.40.10">
    <property type="entry name" value="Tetratricopeptide repeat domain"/>
    <property type="match status" value="1"/>
</dbReference>